<keyword evidence="2" id="KW-1185">Reference proteome</keyword>
<dbReference type="Proteomes" id="UP000314294">
    <property type="component" value="Unassembled WGS sequence"/>
</dbReference>
<evidence type="ECO:0000313" key="1">
    <source>
        <dbReference type="EMBL" id="TNN75902.1"/>
    </source>
</evidence>
<dbReference type="AlphaFoldDB" id="A0A4Z2IF09"/>
<evidence type="ECO:0000313" key="2">
    <source>
        <dbReference type="Proteomes" id="UP000314294"/>
    </source>
</evidence>
<dbReference type="EMBL" id="SRLO01000098">
    <property type="protein sequence ID" value="TNN75902.1"/>
    <property type="molecule type" value="Genomic_DNA"/>
</dbReference>
<name>A0A4Z2IF09_9TELE</name>
<sequence length="144" mass="15992">MMSRPDSDTGTRLGSRDNELQTSILVDYRVLDGISRGMPSSPLGSTHDHVTHACTVAASHKKKASRFIRTFEQSVPQWLFAPDRLEQKTLLGLQKGETVDHCSKREGQKKRVSVAPLTGNNLFLSFQTFISNSLTNTRCFAPTV</sequence>
<organism evidence="1 2">
    <name type="scientific">Liparis tanakae</name>
    <name type="common">Tanaka's snailfish</name>
    <dbReference type="NCBI Taxonomy" id="230148"/>
    <lineage>
        <taxon>Eukaryota</taxon>
        <taxon>Metazoa</taxon>
        <taxon>Chordata</taxon>
        <taxon>Craniata</taxon>
        <taxon>Vertebrata</taxon>
        <taxon>Euteleostomi</taxon>
        <taxon>Actinopterygii</taxon>
        <taxon>Neopterygii</taxon>
        <taxon>Teleostei</taxon>
        <taxon>Neoteleostei</taxon>
        <taxon>Acanthomorphata</taxon>
        <taxon>Eupercaria</taxon>
        <taxon>Perciformes</taxon>
        <taxon>Cottioidei</taxon>
        <taxon>Cottales</taxon>
        <taxon>Liparidae</taxon>
        <taxon>Liparis</taxon>
    </lineage>
</organism>
<reference evidence="1 2" key="1">
    <citation type="submission" date="2019-03" db="EMBL/GenBank/DDBJ databases">
        <title>First draft genome of Liparis tanakae, snailfish: a comprehensive survey of snailfish specific genes.</title>
        <authorList>
            <person name="Kim W."/>
            <person name="Song I."/>
            <person name="Jeong J.-H."/>
            <person name="Kim D."/>
            <person name="Kim S."/>
            <person name="Ryu S."/>
            <person name="Song J.Y."/>
            <person name="Lee S.K."/>
        </authorList>
    </citation>
    <scope>NUCLEOTIDE SEQUENCE [LARGE SCALE GENOMIC DNA]</scope>
    <source>
        <tissue evidence="1">Muscle</tissue>
    </source>
</reference>
<gene>
    <name evidence="1" type="ORF">EYF80_013872</name>
</gene>
<comment type="caution">
    <text evidence="1">The sequence shown here is derived from an EMBL/GenBank/DDBJ whole genome shotgun (WGS) entry which is preliminary data.</text>
</comment>
<proteinExistence type="predicted"/>
<accession>A0A4Z2IF09</accession>
<protein>
    <submittedName>
        <fullName evidence="1">Uncharacterized protein</fullName>
    </submittedName>
</protein>